<dbReference type="EMBL" id="GBRH01275736">
    <property type="protein sequence ID" value="JAD22159.1"/>
    <property type="molecule type" value="Transcribed_RNA"/>
</dbReference>
<proteinExistence type="predicted"/>
<keyword evidence="1" id="KW-0472">Membrane</keyword>
<evidence type="ECO:0000313" key="2">
    <source>
        <dbReference type="EMBL" id="JAD22159.1"/>
    </source>
</evidence>
<name>A0A0A8Y8Q7_ARUDO</name>
<feature type="transmembrane region" description="Helical" evidence="1">
    <location>
        <begin position="20"/>
        <end position="40"/>
    </location>
</feature>
<keyword evidence="1" id="KW-1133">Transmembrane helix</keyword>
<keyword evidence="1" id="KW-0812">Transmembrane</keyword>
<sequence length="74" mass="8694">MSRAVKFQELVLRIQIIHGMFLHLTIMTFLQFPVALLHFLKYTMGSRFLNLKASGCGRKFQLHFQSHLKRSAPY</sequence>
<dbReference type="AlphaFoldDB" id="A0A0A8Y8Q7"/>
<protein>
    <submittedName>
        <fullName evidence="2">Uncharacterized protein</fullName>
    </submittedName>
</protein>
<accession>A0A0A8Y8Q7</accession>
<reference evidence="2" key="1">
    <citation type="submission" date="2014-09" db="EMBL/GenBank/DDBJ databases">
        <authorList>
            <person name="Magalhaes I.L.F."/>
            <person name="Oliveira U."/>
            <person name="Santos F.R."/>
            <person name="Vidigal T.H.D.A."/>
            <person name="Brescovit A.D."/>
            <person name="Santos A.J."/>
        </authorList>
    </citation>
    <scope>NUCLEOTIDE SEQUENCE</scope>
    <source>
        <tissue evidence="2">Shoot tissue taken approximately 20 cm above the soil surface</tissue>
    </source>
</reference>
<evidence type="ECO:0000256" key="1">
    <source>
        <dbReference type="SAM" id="Phobius"/>
    </source>
</evidence>
<reference evidence="2" key="2">
    <citation type="journal article" date="2015" name="Data Brief">
        <title>Shoot transcriptome of the giant reed, Arundo donax.</title>
        <authorList>
            <person name="Barrero R.A."/>
            <person name="Guerrero F.D."/>
            <person name="Moolhuijzen P."/>
            <person name="Goolsby J.A."/>
            <person name="Tidwell J."/>
            <person name="Bellgard S.E."/>
            <person name="Bellgard M.I."/>
        </authorList>
    </citation>
    <scope>NUCLEOTIDE SEQUENCE</scope>
    <source>
        <tissue evidence="2">Shoot tissue taken approximately 20 cm above the soil surface</tissue>
    </source>
</reference>
<organism evidence="2">
    <name type="scientific">Arundo donax</name>
    <name type="common">Giant reed</name>
    <name type="synonym">Donax arundinaceus</name>
    <dbReference type="NCBI Taxonomy" id="35708"/>
    <lineage>
        <taxon>Eukaryota</taxon>
        <taxon>Viridiplantae</taxon>
        <taxon>Streptophyta</taxon>
        <taxon>Embryophyta</taxon>
        <taxon>Tracheophyta</taxon>
        <taxon>Spermatophyta</taxon>
        <taxon>Magnoliopsida</taxon>
        <taxon>Liliopsida</taxon>
        <taxon>Poales</taxon>
        <taxon>Poaceae</taxon>
        <taxon>PACMAD clade</taxon>
        <taxon>Arundinoideae</taxon>
        <taxon>Arundineae</taxon>
        <taxon>Arundo</taxon>
    </lineage>
</organism>